<organism evidence="6 7">
    <name type="scientific">Mycena albidolilacea</name>
    <dbReference type="NCBI Taxonomy" id="1033008"/>
    <lineage>
        <taxon>Eukaryota</taxon>
        <taxon>Fungi</taxon>
        <taxon>Dikarya</taxon>
        <taxon>Basidiomycota</taxon>
        <taxon>Agaricomycotina</taxon>
        <taxon>Agaricomycetes</taxon>
        <taxon>Agaricomycetidae</taxon>
        <taxon>Agaricales</taxon>
        <taxon>Marasmiineae</taxon>
        <taxon>Mycenaceae</taxon>
        <taxon>Mycena</taxon>
    </lineage>
</organism>
<evidence type="ECO:0000313" key="7">
    <source>
        <dbReference type="Proteomes" id="UP001218218"/>
    </source>
</evidence>
<dbReference type="AlphaFoldDB" id="A0AAD7AWK0"/>
<reference evidence="6" key="1">
    <citation type="submission" date="2023-03" db="EMBL/GenBank/DDBJ databases">
        <title>Massive genome expansion in bonnet fungi (Mycena s.s.) driven by repeated elements and novel gene families across ecological guilds.</title>
        <authorList>
            <consortium name="Lawrence Berkeley National Laboratory"/>
            <person name="Harder C.B."/>
            <person name="Miyauchi S."/>
            <person name="Viragh M."/>
            <person name="Kuo A."/>
            <person name="Thoen E."/>
            <person name="Andreopoulos B."/>
            <person name="Lu D."/>
            <person name="Skrede I."/>
            <person name="Drula E."/>
            <person name="Henrissat B."/>
            <person name="Morin E."/>
            <person name="Kohler A."/>
            <person name="Barry K."/>
            <person name="LaButti K."/>
            <person name="Morin E."/>
            <person name="Salamov A."/>
            <person name="Lipzen A."/>
            <person name="Mereny Z."/>
            <person name="Hegedus B."/>
            <person name="Baldrian P."/>
            <person name="Stursova M."/>
            <person name="Weitz H."/>
            <person name="Taylor A."/>
            <person name="Grigoriev I.V."/>
            <person name="Nagy L.G."/>
            <person name="Martin F."/>
            <person name="Kauserud H."/>
        </authorList>
    </citation>
    <scope>NUCLEOTIDE SEQUENCE</scope>
    <source>
        <strain evidence="6">CBHHK002</strain>
    </source>
</reference>
<protein>
    <recommendedName>
        <fullName evidence="5">MYND-type domain-containing protein</fullName>
    </recommendedName>
</protein>
<sequence length="572" mass="64743">MRVADPKIDNGAFSSLTTDDAMAWIVALGHINEIDPRMHAANPTKQREIAMENLRLGLWDVQRFDYLFPKKPYSKTPNFNLLRLDSWPNWKKPHPEVRAGGMGTQKFTSNDLPRLQSFVVSYLRGWHFFYLLHRHVKTSFDLLAFTQRQMMEGVTMNPPKGFLGNWIGVKKIMCHATLDITAEGGLKTPFVVYHDKDIMLIMEILDVKRLSWPEPGPKFLKQLQEAQVGKFGEDPGAPLVPMMQSPKIPLVAVRYSYMEGRPKGGAKFVTHLESRLRKILPPGTSNDAVRVELEKHLGAGEEMPREHIRMLARLLSHNADLVDQEWADDQQSHWNISAEAKKETRVSFFVPCLRPRFDAVEEIETGKKVVLHTKCGNCGKDAKITMCGSCHAVPYCTPDCAKAQWPTHKLVCKISKKLTSDPASLPKDTLYIPARAYLPWVAELGFASDQESVKMGGPSVYEPPRNQYGGERFMCRAVLAGGGKGQWDPHQGRTVWYDQGTGIAMLHDRRRSVLVRFGPQEPAKARAIAPEINLPFHEAGYRQFAKVMKEKGVYGQLLYVWARRVGDCIEVE</sequence>
<keyword evidence="2 4" id="KW-0863">Zinc-finger</keyword>
<name>A0AAD7AWK0_9AGAR</name>
<feature type="domain" description="MYND-type" evidence="5">
    <location>
        <begin position="375"/>
        <end position="412"/>
    </location>
</feature>
<gene>
    <name evidence="6" type="ORF">DFH08DRAFT_677274</name>
</gene>
<evidence type="ECO:0000259" key="5">
    <source>
        <dbReference type="PROSITE" id="PS50865"/>
    </source>
</evidence>
<comment type="caution">
    <text evidence="6">The sequence shown here is derived from an EMBL/GenBank/DDBJ whole genome shotgun (WGS) entry which is preliminary data.</text>
</comment>
<keyword evidence="7" id="KW-1185">Reference proteome</keyword>
<dbReference type="Pfam" id="PF01753">
    <property type="entry name" value="zf-MYND"/>
    <property type="match status" value="1"/>
</dbReference>
<dbReference type="Gene3D" id="6.10.140.2220">
    <property type="match status" value="1"/>
</dbReference>
<dbReference type="PROSITE" id="PS50865">
    <property type="entry name" value="ZF_MYND_2"/>
    <property type="match status" value="1"/>
</dbReference>
<evidence type="ECO:0000256" key="4">
    <source>
        <dbReference type="PROSITE-ProRule" id="PRU00134"/>
    </source>
</evidence>
<accession>A0AAD7AWK0</accession>
<dbReference type="EMBL" id="JARIHO010000001">
    <property type="protein sequence ID" value="KAJ7369045.1"/>
    <property type="molecule type" value="Genomic_DNA"/>
</dbReference>
<dbReference type="Proteomes" id="UP001218218">
    <property type="component" value="Unassembled WGS sequence"/>
</dbReference>
<proteinExistence type="predicted"/>
<dbReference type="InterPro" id="IPR002893">
    <property type="entry name" value="Znf_MYND"/>
</dbReference>
<keyword evidence="3" id="KW-0862">Zinc</keyword>
<keyword evidence="1" id="KW-0479">Metal-binding</keyword>
<evidence type="ECO:0000256" key="1">
    <source>
        <dbReference type="ARBA" id="ARBA00022723"/>
    </source>
</evidence>
<evidence type="ECO:0000256" key="3">
    <source>
        <dbReference type="ARBA" id="ARBA00022833"/>
    </source>
</evidence>
<dbReference type="GO" id="GO:0008270">
    <property type="term" value="F:zinc ion binding"/>
    <property type="evidence" value="ECO:0007669"/>
    <property type="project" value="UniProtKB-KW"/>
</dbReference>
<evidence type="ECO:0000256" key="2">
    <source>
        <dbReference type="ARBA" id="ARBA00022771"/>
    </source>
</evidence>
<evidence type="ECO:0000313" key="6">
    <source>
        <dbReference type="EMBL" id="KAJ7369045.1"/>
    </source>
</evidence>
<dbReference type="SUPFAM" id="SSF144232">
    <property type="entry name" value="HIT/MYND zinc finger-like"/>
    <property type="match status" value="1"/>
</dbReference>